<accession>A0A239AW08</accession>
<dbReference type="PANTHER" id="PTHR30163">
    <property type="entry name" value="MEMBRANE-BOUND LYTIC MUREIN TRANSGLYCOSYLASE B"/>
    <property type="match status" value="1"/>
</dbReference>
<dbReference type="InterPro" id="IPR011970">
    <property type="entry name" value="MltB_2"/>
</dbReference>
<dbReference type="Gene3D" id="1.10.101.10">
    <property type="entry name" value="PGBD-like superfamily/PGBD"/>
    <property type="match status" value="1"/>
</dbReference>
<protein>
    <submittedName>
        <fullName evidence="3">Membrane-bound lytic murein transglycosylase B</fullName>
    </submittedName>
</protein>
<dbReference type="InterPro" id="IPR031304">
    <property type="entry name" value="SLT_2"/>
</dbReference>
<dbReference type="SUPFAM" id="SSF53955">
    <property type="entry name" value="Lysozyme-like"/>
    <property type="match status" value="1"/>
</dbReference>
<dbReference type="GO" id="GO:0009253">
    <property type="term" value="P:peptidoglycan catabolic process"/>
    <property type="evidence" value="ECO:0007669"/>
    <property type="project" value="TreeGrafter"/>
</dbReference>
<dbReference type="GO" id="GO:0008933">
    <property type="term" value="F:peptidoglycan lytic transglycosylase activity"/>
    <property type="evidence" value="ECO:0007669"/>
    <property type="project" value="TreeGrafter"/>
</dbReference>
<sequence>MLRQIAVLNPLKAVLIGAARGEENQRRFGTALLALGFVADKSSRWLIFGHTRRLCVICLVLVASIYKENVVLRLRQVVAALLVAGGMVSPLSQAAEQGFEAWLSDFNREAQAQGISAASLQAAFANAYPLERVVELDQSQPEFIQTFMAYLGKRVTSRQVERGQALLQEHRELLQRVEQKYGVPPAVLMAFWGLETNYGQILGNFSTPRALATLAYEGRRHVFFRNQLLDALRILDAGHVAPADMTGSWAGAMGHMQFMPSTFLAYAEDGDGDGKINVWKSIPDAMYSAGHYLQSVGWQRNEPIAVEVSLPEGFAWQQAGASQKRSIGQWQSMGVRAASQGTLPAADRDAAIILPQGWRGPAFMVFDNFQVVMHWNRSTNYALTVAHLANRFLGTPALRASTSAEQEPISMEAIKRLQQQLTEQGFDTGGYDGLPGTRTQNAIRGYQLAHDLPADGYASPELILHVAKSQAAQHADTELIPGFPGTQP</sequence>
<name>A0A239AW08_9PROT</name>
<dbReference type="SUPFAM" id="SSF47090">
    <property type="entry name" value="PGBD-like"/>
    <property type="match status" value="1"/>
</dbReference>
<proteinExistence type="predicted"/>
<keyword evidence="4" id="KW-1185">Reference proteome</keyword>
<dbReference type="AlphaFoldDB" id="A0A239AW08"/>
<dbReference type="Gene3D" id="1.10.8.350">
    <property type="entry name" value="Bacterial muramidase"/>
    <property type="match status" value="1"/>
</dbReference>
<reference evidence="4" key="1">
    <citation type="submission" date="2017-06" db="EMBL/GenBank/DDBJ databases">
        <authorList>
            <person name="Varghese N."/>
            <person name="Submissions S."/>
        </authorList>
    </citation>
    <scope>NUCLEOTIDE SEQUENCE [LARGE SCALE GENOMIC DNA]</scope>
    <source>
        <strain evidence="4">Ca-68</strain>
    </source>
</reference>
<dbReference type="Pfam" id="PF13406">
    <property type="entry name" value="SLT_2"/>
    <property type="match status" value="1"/>
</dbReference>
<organism evidence="3 4">
    <name type="scientific">Methylobacillus rhizosphaerae</name>
    <dbReference type="NCBI Taxonomy" id="551994"/>
    <lineage>
        <taxon>Bacteria</taxon>
        <taxon>Pseudomonadati</taxon>
        <taxon>Pseudomonadota</taxon>
        <taxon>Betaproteobacteria</taxon>
        <taxon>Nitrosomonadales</taxon>
        <taxon>Methylophilaceae</taxon>
        <taxon>Methylobacillus</taxon>
    </lineage>
</organism>
<feature type="domain" description="Transglycosylase SLT" evidence="2">
    <location>
        <begin position="99"/>
        <end position="390"/>
    </location>
</feature>
<dbReference type="Proteomes" id="UP000198305">
    <property type="component" value="Unassembled WGS sequence"/>
</dbReference>
<dbReference type="Pfam" id="PF01471">
    <property type="entry name" value="PG_binding_1"/>
    <property type="match status" value="1"/>
</dbReference>
<evidence type="ECO:0000259" key="2">
    <source>
        <dbReference type="Pfam" id="PF13406"/>
    </source>
</evidence>
<evidence type="ECO:0000313" key="4">
    <source>
        <dbReference type="Proteomes" id="UP000198305"/>
    </source>
</evidence>
<evidence type="ECO:0000259" key="1">
    <source>
        <dbReference type="Pfam" id="PF01471"/>
    </source>
</evidence>
<dbReference type="InterPro" id="IPR002477">
    <property type="entry name" value="Peptidoglycan-bd-like"/>
</dbReference>
<gene>
    <name evidence="3" type="ORF">SAMN05192560_2119</name>
</gene>
<dbReference type="InterPro" id="IPR036366">
    <property type="entry name" value="PGBDSf"/>
</dbReference>
<dbReference type="InterPro" id="IPR043426">
    <property type="entry name" value="MltB-like"/>
</dbReference>
<dbReference type="EMBL" id="FZOA01000009">
    <property type="protein sequence ID" value="SNR99214.1"/>
    <property type="molecule type" value="Genomic_DNA"/>
</dbReference>
<feature type="domain" description="Peptidoglycan binding-like" evidence="1">
    <location>
        <begin position="412"/>
        <end position="461"/>
    </location>
</feature>
<dbReference type="NCBIfam" id="TIGR02283">
    <property type="entry name" value="MltB_2"/>
    <property type="match status" value="1"/>
</dbReference>
<dbReference type="Gene3D" id="1.10.530.10">
    <property type="match status" value="1"/>
</dbReference>
<dbReference type="InterPro" id="IPR036365">
    <property type="entry name" value="PGBD-like_sf"/>
</dbReference>
<dbReference type="InterPro" id="IPR023346">
    <property type="entry name" value="Lysozyme-like_dom_sf"/>
</dbReference>
<dbReference type="PANTHER" id="PTHR30163:SF8">
    <property type="entry name" value="LYTIC MUREIN TRANSGLYCOSYLASE"/>
    <property type="match status" value="1"/>
</dbReference>
<evidence type="ECO:0000313" key="3">
    <source>
        <dbReference type="EMBL" id="SNR99214.1"/>
    </source>
</evidence>
<dbReference type="CDD" id="cd13399">
    <property type="entry name" value="Slt35-like"/>
    <property type="match status" value="1"/>
</dbReference>